<gene>
    <name evidence="1" type="ORF">BAE44_0023262</name>
</gene>
<dbReference type="EMBL" id="LWDX02065746">
    <property type="protein sequence ID" value="OEL15720.1"/>
    <property type="molecule type" value="Genomic_DNA"/>
</dbReference>
<dbReference type="Gene3D" id="3.40.50.2000">
    <property type="entry name" value="Glycogen Phosphorylase B"/>
    <property type="match status" value="1"/>
</dbReference>
<comment type="caution">
    <text evidence="1">The sequence shown here is derived from an EMBL/GenBank/DDBJ whole genome shotgun (WGS) entry which is preliminary data.</text>
</comment>
<keyword evidence="2" id="KW-1185">Reference proteome</keyword>
<evidence type="ECO:0000313" key="2">
    <source>
        <dbReference type="Proteomes" id="UP000095767"/>
    </source>
</evidence>
<evidence type="ECO:0000313" key="1">
    <source>
        <dbReference type="EMBL" id="OEL15720.1"/>
    </source>
</evidence>
<organism evidence="1 2">
    <name type="scientific">Dichanthelium oligosanthes</name>
    <dbReference type="NCBI Taxonomy" id="888268"/>
    <lineage>
        <taxon>Eukaryota</taxon>
        <taxon>Viridiplantae</taxon>
        <taxon>Streptophyta</taxon>
        <taxon>Embryophyta</taxon>
        <taxon>Tracheophyta</taxon>
        <taxon>Spermatophyta</taxon>
        <taxon>Magnoliopsida</taxon>
        <taxon>Liliopsida</taxon>
        <taxon>Poales</taxon>
        <taxon>Poaceae</taxon>
        <taxon>PACMAD clade</taxon>
        <taxon>Panicoideae</taxon>
        <taxon>Panicodae</taxon>
        <taxon>Paniceae</taxon>
        <taxon>Dichantheliinae</taxon>
        <taxon>Dichanthelium</taxon>
    </lineage>
</organism>
<proteinExistence type="predicted"/>
<dbReference type="Proteomes" id="UP000095767">
    <property type="component" value="Unassembled WGS sequence"/>
</dbReference>
<accession>A0A1E5US80</accession>
<protein>
    <submittedName>
        <fullName evidence="1">Uncharacterized protein</fullName>
    </submittedName>
</protein>
<name>A0A1E5US80_9POAL</name>
<dbReference type="AlphaFoldDB" id="A0A1E5US80"/>
<reference evidence="1 2" key="1">
    <citation type="submission" date="2016-09" db="EMBL/GenBank/DDBJ databases">
        <title>The draft genome of Dichanthelium oligosanthes: A C3 panicoid grass species.</title>
        <authorList>
            <person name="Studer A.J."/>
            <person name="Schnable J.C."/>
            <person name="Brutnell T.P."/>
        </authorList>
    </citation>
    <scope>NUCLEOTIDE SEQUENCE [LARGE SCALE GENOMIC DNA]</scope>
    <source>
        <strain evidence="2">cv. Kellogg 1175</strain>
        <tissue evidence="1">Leaf</tissue>
    </source>
</reference>
<sequence>MGHLIPFAKLSRRLVADHGLAAMLLFAAARSPSSDQYLALAASAPDGVDLIALLAPPAGSLPPFALVRVRAEHAVAFSVPRIREVARSLLAAVPLARSWWT</sequence>